<dbReference type="AlphaFoldDB" id="A0A7J6W9S1"/>
<keyword evidence="5" id="KW-0677">Repeat</keyword>
<comment type="subcellular location">
    <subcellularLocation>
        <location evidence="1">Cytoplasm</location>
    </subcellularLocation>
</comment>
<evidence type="ECO:0000256" key="5">
    <source>
        <dbReference type="ARBA" id="ARBA00022737"/>
    </source>
</evidence>
<dbReference type="PANTHER" id="PTHR14344:SF3">
    <property type="entry name" value="WD REPEAT-CONTAINING PROTEIN 6"/>
    <property type="match status" value="1"/>
</dbReference>
<reference evidence="6 7" key="1">
    <citation type="submission" date="2020-06" db="EMBL/GenBank/DDBJ databases">
        <title>Transcriptomic and genomic resources for Thalictrum thalictroides and T. hernandezii: Facilitating candidate gene discovery in an emerging model plant lineage.</title>
        <authorList>
            <person name="Arias T."/>
            <person name="Riano-Pachon D.M."/>
            <person name="Di Stilio V.S."/>
        </authorList>
    </citation>
    <scope>NUCLEOTIDE SEQUENCE [LARGE SCALE GENOMIC DNA]</scope>
    <source>
        <strain evidence="7">cv. WT478/WT964</strain>
        <tissue evidence="6">Leaves</tissue>
    </source>
</reference>
<gene>
    <name evidence="6" type="ORF">FRX31_016362</name>
</gene>
<keyword evidence="7" id="KW-1185">Reference proteome</keyword>
<dbReference type="InterPro" id="IPR051973">
    <property type="entry name" value="tRNA_Anticodon_Mtase-Reg"/>
</dbReference>
<dbReference type="GO" id="GO:0030488">
    <property type="term" value="P:tRNA methylation"/>
    <property type="evidence" value="ECO:0007669"/>
    <property type="project" value="TreeGrafter"/>
</dbReference>
<keyword evidence="2" id="KW-0963">Cytoplasm</keyword>
<evidence type="ECO:0000313" key="6">
    <source>
        <dbReference type="EMBL" id="KAF5194051.1"/>
    </source>
</evidence>
<evidence type="ECO:0000256" key="3">
    <source>
        <dbReference type="ARBA" id="ARBA00022574"/>
    </source>
</evidence>
<evidence type="ECO:0000256" key="4">
    <source>
        <dbReference type="ARBA" id="ARBA00022694"/>
    </source>
</evidence>
<evidence type="ECO:0000256" key="2">
    <source>
        <dbReference type="ARBA" id="ARBA00022490"/>
    </source>
</evidence>
<evidence type="ECO:0000256" key="1">
    <source>
        <dbReference type="ARBA" id="ARBA00004496"/>
    </source>
</evidence>
<dbReference type="InterPro" id="IPR015943">
    <property type="entry name" value="WD40/YVTN_repeat-like_dom_sf"/>
</dbReference>
<protein>
    <submittedName>
        <fullName evidence="6">Wd40 repeat</fullName>
    </submittedName>
</protein>
<evidence type="ECO:0000313" key="7">
    <source>
        <dbReference type="Proteomes" id="UP000554482"/>
    </source>
</evidence>
<dbReference type="GO" id="GO:0005737">
    <property type="term" value="C:cytoplasm"/>
    <property type="evidence" value="ECO:0007669"/>
    <property type="project" value="UniProtKB-SubCell"/>
</dbReference>
<dbReference type="EMBL" id="JABWDY010019242">
    <property type="protein sequence ID" value="KAF5194051.1"/>
    <property type="molecule type" value="Genomic_DNA"/>
</dbReference>
<name>A0A7J6W9S1_THATH</name>
<comment type="caution">
    <text evidence="6">The sequence shown here is derived from an EMBL/GenBank/DDBJ whole genome shotgun (WGS) entry which is preliminary data.</text>
</comment>
<keyword evidence="3" id="KW-0853">WD repeat</keyword>
<accession>A0A7J6W9S1</accession>
<dbReference type="PANTHER" id="PTHR14344">
    <property type="entry name" value="WD REPEAT PROTEIN"/>
    <property type="match status" value="1"/>
</dbReference>
<dbReference type="OrthoDB" id="5594999at2759"/>
<organism evidence="6 7">
    <name type="scientific">Thalictrum thalictroides</name>
    <name type="common">Rue-anemone</name>
    <name type="synonym">Anemone thalictroides</name>
    <dbReference type="NCBI Taxonomy" id="46969"/>
    <lineage>
        <taxon>Eukaryota</taxon>
        <taxon>Viridiplantae</taxon>
        <taxon>Streptophyta</taxon>
        <taxon>Embryophyta</taxon>
        <taxon>Tracheophyta</taxon>
        <taxon>Spermatophyta</taxon>
        <taxon>Magnoliopsida</taxon>
        <taxon>Ranunculales</taxon>
        <taxon>Ranunculaceae</taxon>
        <taxon>Thalictroideae</taxon>
        <taxon>Thalictrum</taxon>
    </lineage>
</organism>
<dbReference type="Proteomes" id="UP000554482">
    <property type="component" value="Unassembled WGS sequence"/>
</dbReference>
<proteinExistence type="predicted"/>
<sequence length="294" mass="33103">MSQIQPESFIKCQIRPRTGRGSQGGRWWRTLDNQYSRTNREGLVGTIDGENPSHGHKTNPTTLTTIVNSKVSCSQSMDRDSFSSSEELTDDLVIEQCEVRPFHVLNNVHQSGVNCLHVSTMTSYEDSVCTYCVISGGDDQALNCHTFELSLQEEDDGFKNGNHSDNAKNTPDLQKVVDLSFDSENHRYRIRFLFHDRIASAHSSALKGVWTDGTWAFTIGLDQRVRCWHLEEQGKLREHAHLIVSVTEPETLDARACGRNQYQIAVAGRGMQIVKFSTSRDKDGHCMKKSLLAL</sequence>
<dbReference type="Gene3D" id="2.130.10.10">
    <property type="entry name" value="YVTN repeat-like/Quinoprotein amine dehydrogenase"/>
    <property type="match status" value="1"/>
</dbReference>
<keyword evidence="4" id="KW-0819">tRNA processing</keyword>